<dbReference type="FunFam" id="3.10.250.10:FF:000001">
    <property type="entry name" value="Lysyl oxidase 4 isoform X1"/>
    <property type="match status" value="1"/>
</dbReference>
<dbReference type="PROSITE" id="PS00420">
    <property type="entry name" value="SRCR_1"/>
    <property type="match status" value="1"/>
</dbReference>
<feature type="compositionally biased region" description="Polar residues" evidence="5">
    <location>
        <begin position="36"/>
        <end position="46"/>
    </location>
</feature>
<dbReference type="PANTHER" id="PTHR48071">
    <property type="entry name" value="SRCR DOMAIN-CONTAINING PROTEIN"/>
    <property type="match status" value="1"/>
</dbReference>
<feature type="coiled-coil region" evidence="4">
    <location>
        <begin position="309"/>
        <end position="336"/>
    </location>
</feature>
<name>A0A9W2YWA2_BIOGL</name>
<dbReference type="PROSITE" id="PS50287">
    <property type="entry name" value="SRCR_2"/>
    <property type="match status" value="1"/>
</dbReference>
<dbReference type="SMART" id="SM00202">
    <property type="entry name" value="SR"/>
    <property type="match status" value="1"/>
</dbReference>
<keyword evidence="2 3" id="KW-1015">Disulfide bond</keyword>
<dbReference type="InterPro" id="IPR001190">
    <property type="entry name" value="SRCR"/>
</dbReference>
<evidence type="ECO:0000256" key="5">
    <source>
        <dbReference type="SAM" id="MobiDB-lite"/>
    </source>
</evidence>
<dbReference type="PRINTS" id="PR00258">
    <property type="entry name" value="SPERACTRCPTR"/>
</dbReference>
<evidence type="ECO:0000313" key="9">
    <source>
        <dbReference type="RefSeq" id="XP_055867035.1"/>
    </source>
</evidence>
<feature type="compositionally biased region" description="Basic and acidic residues" evidence="5">
    <location>
        <begin position="72"/>
        <end position="81"/>
    </location>
</feature>
<evidence type="ECO:0000256" key="3">
    <source>
        <dbReference type="PROSITE-ProRule" id="PRU00196"/>
    </source>
</evidence>
<accession>A0A9W2YWA2</accession>
<dbReference type="RefSeq" id="XP_055867035.1">
    <property type="nucleotide sequence ID" value="XM_056011060.1"/>
</dbReference>
<evidence type="ECO:0000256" key="6">
    <source>
        <dbReference type="SAM" id="SignalP"/>
    </source>
</evidence>
<dbReference type="Pfam" id="PF00530">
    <property type="entry name" value="SRCR"/>
    <property type="match status" value="1"/>
</dbReference>
<feature type="disulfide bond" evidence="3">
    <location>
        <begin position="586"/>
        <end position="596"/>
    </location>
</feature>
<protein>
    <submittedName>
        <fullName evidence="9">Uncharacterized protein LOC106068834</fullName>
    </submittedName>
</protein>
<evidence type="ECO:0000259" key="7">
    <source>
        <dbReference type="PROSITE" id="PS50287"/>
    </source>
</evidence>
<feature type="signal peptide" evidence="6">
    <location>
        <begin position="1"/>
        <end position="24"/>
    </location>
</feature>
<proteinExistence type="predicted"/>
<feature type="coiled-coil region" evidence="4">
    <location>
        <begin position="425"/>
        <end position="505"/>
    </location>
</feature>
<evidence type="ECO:0000256" key="2">
    <source>
        <dbReference type="ARBA" id="ARBA00023157"/>
    </source>
</evidence>
<organism evidence="8 9">
    <name type="scientific">Biomphalaria glabrata</name>
    <name type="common">Bloodfluke planorb</name>
    <name type="synonym">Freshwater snail</name>
    <dbReference type="NCBI Taxonomy" id="6526"/>
    <lineage>
        <taxon>Eukaryota</taxon>
        <taxon>Metazoa</taxon>
        <taxon>Spiralia</taxon>
        <taxon>Lophotrochozoa</taxon>
        <taxon>Mollusca</taxon>
        <taxon>Gastropoda</taxon>
        <taxon>Heterobranchia</taxon>
        <taxon>Euthyneura</taxon>
        <taxon>Panpulmonata</taxon>
        <taxon>Hygrophila</taxon>
        <taxon>Lymnaeoidea</taxon>
        <taxon>Planorbidae</taxon>
        <taxon>Biomphalaria</taxon>
    </lineage>
</organism>
<evidence type="ECO:0000256" key="4">
    <source>
        <dbReference type="SAM" id="Coils"/>
    </source>
</evidence>
<comment type="caution">
    <text evidence="3">Lacks conserved residue(s) required for the propagation of feature annotation.</text>
</comment>
<keyword evidence="8" id="KW-1185">Reference proteome</keyword>
<reference evidence="9" key="1">
    <citation type="submission" date="2025-08" db="UniProtKB">
        <authorList>
            <consortium name="RefSeq"/>
        </authorList>
    </citation>
    <scope>IDENTIFICATION</scope>
</reference>
<dbReference type="InterPro" id="IPR036772">
    <property type="entry name" value="SRCR-like_dom_sf"/>
</dbReference>
<dbReference type="GeneID" id="106068834"/>
<sequence length="616" mass="69529">MTFVMTINPRWLVMFSCLCFVALANNDRRDSRRTLSKGSQNFNSESEIPHNAMRRHSSSYPQRTSHHKSKKSEHYLSGRHIQREEASRGKSYFYKRQMPKAHGEILKSKLKLKTDKEIYRQDPSSFSYDEIHSNSRVYLDEEQYQSDQESDQESKLVGKVAGQEITAGENERVLQLSSSTQTIVLGETETFSITCSVNLAALARSSKGTVQPMSLEIDKHDGQNRRRLAVLSAIHGAMPIRDELTSRAKITGSVSKDDETPWTMSINWSEPTSALEGTYICKLTAIGPHMALADHAYTKLEVAIRDSPRLQLEERLAAAEVKLDEVVKESEQRENTLRLMRQLLFNVTSLLVESANDSRLMRQKINKQVMAYIDLRKYLITALEADDRLAEQINTTELSIASTMEIQAQAMKQLHNQDRIFATGLHALDLKIHSVEQRIVNAKERINERLDAQREDISSLRKLWDGIEEHRSQSDKVLSDLGKQLSNVAEMLNKTSQNLQNLEKALGLTDGSLRLNNNGVMGREGRLEVFHNGQWGSVCDDNFDLNAAIVVCKQLGYDTDKAAFFANAHYGQAGATTPIHLDDVVCYGEETQLVKCQHSAWGFHGCSHAEDVGVKC</sequence>
<dbReference type="AlphaFoldDB" id="A0A9W2YWA2"/>
<dbReference type="PANTHER" id="PTHR48071:SF28">
    <property type="entry name" value="SRCR DOMAIN-CONTAINING PROTEIN"/>
    <property type="match status" value="1"/>
</dbReference>
<gene>
    <name evidence="9" type="primary">LOC106068834</name>
</gene>
<evidence type="ECO:0000256" key="1">
    <source>
        <dbReference type="ARBA" id="ARBA00022729"/>
    </source>
</evidence>
<feature type="domain" description="SRCR" evidence="7">
    <location>
        <begin position="513"/>
        <end position="616"/>
    </location>
</feature>
<keyword evidence="1 6" id="KW-0732">Signal</keyword>
<feature type="region of interest" description="Disordered" evidence="5">
    <location>
        <begin position="30"/>
        <end position="81"/>
    </location>
</feature>
<dbReference type="Gene3D" id="3.10.250.10">
    <property type="entry name" value="SRCR-like domain"/>
    <property type="match status" value="1"/>
</dbReference>
<dbReference type="GO" id="GO:0016020">
    <property type="term" value="C:membrane"/>
    <property type="evidence" value="ECO:0007669"/>
    <property type="project" value="InterPro"/>
</dbReference>
<feature type="chain" id="PRO_5040863947" evidence="6">
    <location>
        <begin position="25"/>
        <end position="616"/>
    </location>
</feature>
<dbReference type="OrthoDB" id="422749at2759"/>
<keyword evidence="4" id="KW-0175">Coiled coil</keyword>
<evidence type="ECO:0000313" key="8">
    <source>
        <dbReference type="Proteomes" id="UP001165740"/>
    </source>
</evidence>
<dbReference type="SUPFAM" id="SSF56487">
    <property type="entry name" value="SRCR-like"/>
    <property type="match status" value="1"/>
</dbReference>
<dbReference type="Proteomes" id="UP001165740">
    <property type="component" value="Chromosome 14"/>
</dbReference>